<reference evidence="5 6" key="1">
    <citation type="submission" date="2020-08" db="EMBL/GenBank/DDBJ databases">
        <title>Genomic Encyclopedia of Type Strains, Phase IV (KMG-IV): sequencing the most valuable type-strain genomes for metagenomic binning, comparative biology and taxonomic classification.</title>
        <authorList>
            <person name="Goeker M."/>
        </authorList>
    </citation>
    <scope>NUCLEOTIDE SEQUENCE [LARGE SCALE GENOMIC DNA]</scope>
    <source>
        <strain evidence="5 6">DSM 44197</strain>
    </source>
</reference>
<comment type="caution">
    <text evidence="5">The sequence shown here is derived from an EMBL/GenBank/DDBJ whole genome shotgun (WGS) entry which is preliminary data.</text>
</comment>
<dbReference type="PANTHER" id="PTHR46796">
    <property type="entry name" value="HTH-TYPE TRANSCRIPTIONAL ACTIVATOR RHAS-RELATED"/>
    <property type="match status" value="1"/>
</dbReference>
<organism evidence="5 6">
    <name type="scientific">Actinomadura namibiensis</name>
    <dbReference type="NCBI Taxonomy" id="182080"/>
    <lineage>
        <taxon>Bacteria</taxon>
        <taxon>Bacillati</taxon>
        <taxon>Actinomycetota</taxon>
        <taxon>Actinomycetes</taxon>
        <taxon>Streptosporangiales</taxon>
        <taxon>Thermomonosporaceae</taxon>
        <taxon>Actinomadura</taxon>
    </lineage>
</organism>
<gene>
    <name evidence="5" type="ORF">HNR61_003275</name>
</gene>
<keyword evidence="3" id="KW-0804">Transcription</keyword>
<dbReference type="InterPro" id="IPR009057">
    <property type="entry name" value="Homeodomain-like_sf"/>
</dbReference>
<dbReference type="InterPro" id="IPR050204">
    <property type="entry name" value="AraC_XylS_family_regulators"/>
</dbReference>
<evidence type="ECO:0000313" key="5">
    <source>
        <dbReference type="EMBL" id="MBA8951635.1"/>
    </source>
</evidence>
<evidence type="ECO:0000259" key="4">
    <source>
        <dbReference type="PROSITE" id="PS01124"/>
    </source>
</evidence>
<dbReference type="GO" id="GO:0043565">
    <property type="term" value="F:sequence-specific DNA binding"/>
    <property type="evidence" value="ECO:0007669"/>
    <property type="project" value="InterPro"/>
</dbReference>
<dbReference type="PROSITE" id="PS01124">
    <property type="entry name" value="HTH_ARAC_FAMILY_2"/>
    <property type="match status" value="1"/>
</dbReference>
<evidence type="ECO:0000313" key="6">
    <source>
        <dbReference type="Proteomes" id="UP000572680"/>
    </source>
</evidence>
<proteinExistence type="predicted"/>
<dbReference type="PANTHER" id="PTHR46796:SF12">
    <property type="entry name" value="HTH-TYPE DNA-BINDING TRANSCRIPTIONAL ACTIVATOR EUTR"/>
    <property type="match status" value="1"/>
</dbReference>
<evidence type="ECO:0000256" key="1">
    <source>
        <dbReference type="ARBA" id="ARBA00023015"/>
    </source>
</evidence>
<dbReference type="AlphaFoldDB" id="A0A7W3LP01"/>
<evidence type="ECO:0000256" key="3">
    <source>
        <dbReference type="ARBA" id="ARBA00023163"/>
    </source>
</evidence>
<evidence type="ECO:0000256" key="2">
    <source>
        <dbReference type="ARBA" id="ARBA00023125"/>
    </source>
</evidence>
<dbReference type="InterPro" id="IPR018060">
    <property type="entry name" value="HTH_AraC"/>
</dbReference>
<dbReference type="Pfam" id="PF12833">
    <property type="entry name" value="HTH_18"/>
    <property type="match status" value="1"/>
</dbReference>
<dbReference type="EMBL" id="JACJIA010000004">
    <property type="protein sequence ID" value="MBA8951635.1"/>
    <property type="molecule type" value="Genomic_DNA"/>
</dbReference>
<feature type="domain" description="HTH araC/xylS-type" evidence="4">
    <location>
        <begin position="116"/>
        <end position="218"/>
    </location>
</feature>
<dbReference type="RefSeq" id="WP_182844002.1">
    <property type="nucleotide sequence ID" value="NZ_JACJIA010000004.1"/>
</dbReference>
<dbReference type="GO" id="GO:0003700">
    <property type="term" value="F:DNA-binding transcription factor activity"/>
    <property type="evidence" value="ECO:0007669"/>
    <property type="project" value="InterPro"/>
</dbReference>
<dbReference type="SUPFAM" id="SSF46689">
    <property type="entry name" value="Homeodomain-like"/>
    <property type="match status" value="2"/>
</dbReference>
<dbReference type="Gene3D" id="1.10.10.60">
    <property type="entry name" value="Homeodomain-like"/>
    <property type="match status" value="1"/>
</dbReference>
<keyword evidence="6" id="KW-1185">Reference proteome</keyword>
<accession>A0A7W3LP01</accession>
<sequence length="220" mass="23898">MADRSDSAVERVEFATGDLAEAHEYLCSMYSDHTPVLSGDRERFRFRARAAGEGRYGVEFVSHSMEMRTSAEPEPAASPLLRAEAFRLLTTALVETFPIIEPSGAPDGRAGAAAVRRAAAFIEDNAHRGIGLTEIAAAAGTSPRSLQAAFRRHLDTTPVALLHEVRLRRAHADLLAAGPTTGATVAAIAARWGFTHHGRFAAEYRRRFGRPPPPRQALWS</sequence>
<dbReference type="SMART" id="SM00342">
    <property type="entry name" value="HTH_ARAC"/>
    <property type="match status" value="1"/>
</dbReference>
<keyword evidence="2 5" id="KW-0238">DNA-binding</keyword>
<protein>
    <submittedName>
        <fullName evidence="5">AraC-like DNA-binding protein</fullName>
    </submittedName>
</protein>
<name>A0A7W3LP01_ACTNM</name>
<dbReference type="Proteomes" id="UP000572680">
    <property type="component" value="Unassembled WGS sequence"/>
</dbReference>
<keyword evidence="1" id="KW-0805">Transcription regulation</keyword>